<evidence type="ECO:0000313" key="4">
    <source>
        <dbReference type="Proteomes" id="UP000002168"/>
    </source>
</evidence>
<proteinExistence type="predicted"/>
<sequence length="354" mass="39876">MRPRVLHLIDDCKLGGVNLALKSLCESRLAEDFEFSITHIDLATHRIKRFEADIIVLHTSSSWRKLPGFISLCFKNRGTPLLLQEHHYCEGFVAHELPNKWRFFLMLKLSYTLMDRVLAVSVAQAKWLLDNRLVNADKLVVLKQARPVNTLLSLPEKALSFPIQLAAYGRFHKQKGFDLLLKAMEKLPSEKVELRLAGSGEMSPLLDSMAATLENVTLIGEIEDVPLFLSSCDAVVIPSRWEPFGLICQESIAAGKMIVTTSVDGLSEQLAELLATRGDEELSVLLTEQSVNGLVDALECLISQAEHKLAVEKVRCLSNLTYEDRCIAAKCWPTLVETWRELLFSEQHRAKRLQ</sequence>
<keyword evidence="3" id="KW-0808">Transferase</keyword>
<dbReference type="SUPFAM" id="SSF53756">
    <property type="entry name" value="UDP-Glycosyltransferase/glycogen phosphorylase"/>
    <property type="match status" value="1"/>
</dbReference>
<dbReference type="GO" id="GO:1901135">
    <property type="term" value="P:carbohydrate derivative metabolic process"/>
    <property type="evidence" value="ECO:0007669"/>
    <property type="project" value="UniProtKB-ARBA"/>
</dbReference>
<dbReference type="Gene3D" id="3.40.50.2000">
    <property type="entry name" value="Glycogen Phosphorylase B"/>
    <property type="match status" value="2"/>
</dbReference>
<organism evidence="3 4">
    <name type="scientific">Shewanella woodyi (strain ATCC 51908 / MS32)</name>
    <dbReference type="NCBI Taxonomy" id="392500"/>
    <lineage>
        <taxon>Bacteria</taxon>
        <taxon>Pseudomonadati</taxon>
        <taxon>Pseudomonadota</taxon>
        <taxon>Gammaproteobacteria</taxon>
        <taxon>Alteromonadales</taxon>
        <taxon>Shewanellaceae</taxon>
        <taxon>Shewanella</taxon>
    </lineage>
</organism>
<dbReference type="Pfam" id="PF13439">
    <property type="entry name" value="Glyco_transf_4"/>
    <property type="match status" value="1"/>
</dbReference>
<accession>B1KEA4</accession>
<dbReference type="GO" id="GO:0016757">
    <property type="term" value="F:glycosyltransferase activity"/>
    <property type="evidence" value="ECO:0007669"/>
    <property type="project" value="InterPro"/>
</dbReference>
<dbReference type="HOGENOM" id="CLU_068408_0_0_6"/>
<dbReference type="EMBL" id="CP000961">
    <property type="protein sequence ID" value="ACA85090.1"/>
    <property type="molecule type" value="Genomic_DNA"/>
</dbReference>
<gene>
    <name evidence="3" type="ordered locus">Swoo_0795</name>
</gene>
<dbReference type="KEGG" id="swd:Swoo_0795"/>
<protein>
    <submittedName>
        <fullName evidence="3">Glycosyl transferase group 1</fullName>
    </submittedName>
</protein>
<dbReference type="eggNOG" id="COG0438">
    <property type="taxonomic scope" value="Bacteria"/>
</dbReference>
<dbReference type="AlphaFoldDB" id="B1KEA4"/>
<keyword evidence="4" id="KW-1185">Reference proteome</keyword>
<reference evidence="3 4" key="1">
    <citation type="submission" date="2008-02" db="EMBL/GenBank/DDBJ databases">
        <title>Complete sequence of Shewanella woodyi ATCC 51908.</title>
        <authorList>
            <consortium name="US DOE Joint Genome Institute"/>
            <person name="Copeland A."/>
            <person name="Lucas S."/>
            <person name="Lapidus A."/>
            <person name="Glavina del Rio T."/>
            <person name="Dalin E."/>
            <person name="Tice H."/>
            <person name="Bruce D."/>
            <person name="Goodwin L."/>
            <person name="Pitluck S."/>
            <person name="Sims D."/>
            <person name="Brettin T."/>
            <person name="Detter J.C."/>
            <person name="Han C."/>
            <person name="Kuske C.R."/>
            <person name="Schmutz J."/>
            <person name="Larimer F."/>
            <person name="Land M."/>
            <person name="Hauser L."/>
            <person name="Kyrpides N."/>
            <person name="Lykidis A."/>
            <person name="Zhao J.-S."/>
            <person name="Richardson P."/>
        </authorList>
    </citation>
    <scope>NUCLEOTIDE SEQUENCE [LARGE SCALE GENOMIC DNA]</scope>
    <source>
        <strain evidence="4">ATCC 51908 / MS32</strain>
    </source>
</reference>
<dbReference type="PANTHER" id="PTHR12526:SF630">
    <property type="entry name" value="GLYCOSYLTRANSFERASE"/>
    <property type="match status" value="1"/>
</dbReference>
<evidence type="ECO:0000313" key="3">
    <source>
        <dbReference type="EMBL" id="ACA85090.1"/>
    </source>
</evidence>
<dbReference type="Pfam" id="PF00534">
    <property type="entry name" value="Glycos_transf_1"/>
    <property type="match status" value="1"/>
</dbReference>
<name>B1KEA4_SHEWM</name>
<dbReference type="CAZy" id="GT4">
    <property type="family name" value="Glycosyltransferase Family 4"/>
</dbReference>
<evidence type="ECO:0000259" key="1">
    <source>
        <dbReference type="Pfam" id="PF00534"/>
    </source>
</evidence>
<dbReference type="Proteomes" id="UP000002168">
    <property type="component" value="Chromosome"/>
</dbReference>
<feature type="domain" description="Glycosyltransferase subfamily 4-like N-terminal" evidence="2">
    <location>
        <begin position="32"/>
        <end position="142"/>
    </location>
</feature>
<feature type="domain" description="Glycosyl transferase family 1" evidence="1">
    <location>
        <begin position="165"/>
        <end position="272"/>
    </location>
</feature>
<dbReference type="InterPro" id="IPR001296">
    <property type="entry name" value="Glyco_trans_1"/>
</dbReference>
<dbReference type="STRING" id="392500.Swoo_0795"/>
<dbReference type="PANTHER" id="PTHR12526">
    <property type="entry name" value="GLYCOSYLTRANSFERASE"/>
    <property type="match status" value="1"/>
</dbReference>
<dbReference type="InterPro" id="IPR028098">
    <property type="entry name" value="Glyco_trans_4-like_N"/>
</dbReference>
<evidence type="ECO:0000259" key="2">
    <source>
        <dbReference type="Pfam" id="PF13439"/>
    </source>
</evidence>